<dbReference type="SUPFAM" id="SSF116726">
    <property type="entry name" value="TrkA C-terminal domain-like"/>
    <property type="match status" value="1"/>
</dbReference>
<dbReference type="PROSITE" id="PS51202">
    <property type="entry name" value="RCK_C"/>
    <property type="match status" value="1"/>
</dbReference>
<feature type="non-terminal residue" evidence="2">
    <location>
        <position position="1"/>
    </location>
</feature>
<comment type="caution">
    <text evidence="2">The sequence shown here is derived from an EMBL/GenBank/DDBJ whole genome shotgun (WGS) entry which is preliminary data.</text>
</comment>
<protein>
    <recommendedName>
        <fullName evidence="1">RCK C-terminal domain-containing protein</fullName>
    </recommendedName>
</protein>
<dbReference type="Pfam" id="PF02080">
    <property type="entry name" value="TrkA_C"/>
    <property type="match status" value="1"/>
</dbReference>
<organism evidence="2 3">
    <name type="scientific">Candidatus Ghiorseimicrobium undicola</name>
    <dbReference type="NCBI Taxonomy" id="1974746"/>
    <lineage>
        <taxon>Bacteria</taxon>
        <taxon>Pseudomonadati</taxon>
        <taxon>Candidatus Omnitrophota</taxon>
        <taxon>Candidatus Ghiorseimicrobium</taxon>
    </lineage>
</organism>
<dbReference type="Gene3D" id="3.30.70.1450">
    <property type="entry name" value="Regulator of K+ conductance, C-terminal domain"/>
    <property type="match status" value="1"/>
</dbReference>
<evidence type="ECO:0000313" key="3">
    <source>
        <dbReference type="Proteomes" id="UP000229641"/>
    </source>
</evidence>
<sequence>KAIGSLFHKLVERQIKKRKYFRKVMLDEVLHLDEDYGVCEINISDSMKISGQRLADTDFKDKGFMVLAIKRGAGLISTPKGSDEILKGDNLVIFGNMKNIKDAFS</sequence>
<dbReference type="InterPro" id="IPR036721">
    <property type="entry name" value="RCK_C_sf"/>
</dbReference>
<dbReference type="Proteomes" id="UP000229641">
    <property type="component" value="Unassembled WGS sequence"/>
</dbReference>
<dbReference type="EMBL" id="PCWA01000015">
    <property type="protein sequence ID" value="PIQ89766.1"/>
    <property type="molecule type" value="Genomic_DNA"/>
</dbReference>
<dbReference type="GO" id="GO:0006813">
    <property type="term" value="P:potassium ion transport"/>
    <property type="evidence" value="ECO:0007669"/>
    <property type="project" value="InterPro"/>
</dbReference>
<gene>
    <name evidence="2" type="ORF">COV72_00965</name>
</gene>
<evidence type="ECO:0000259" key="1">
    <source>
        <dbReference type="PROSITE" id="PS51202"/>
    </source>
</evidence>
<dbReference type="InterPro" id="IPR006037">
    <property type="entry name" value="RCK_C"/>
</dbReference>
<reference evidence="2 3" key="1">
    <citation type="submission" date="2017-09" db="EMBL/GenBank/DDBJ databases">
        <title>Depth-based differentiation of microbial function through sediment-hosted aquifers and enrichment of novel symbionts in the deep terrestrial subsurface.</title>
        <authorList>
            <person name="Probst A.J."/>
            <person name="Ladd B."/>
            <person name="Jarett J.K."/>
            <person name="Geller-Mcgrath D.E."/>
            <person name="Sieber C.M."/>
            <person name="Emerson J.B."/>
            <person name="Anantharaman K."/>
            <person name="Thomas B.C."/>
            <person name="Malmstrom R."/>
            <person name="Stieglmeier M."/>
            <person name="Klingl A."/>
            <person name="Woyke T."/>
            <person name="Ryan C.M."/>
            <person name="Banfield J.F."/>
        </authorList>
    </citation>
    <scope>NUCLEOTIDE SEQUENCE [LARGE SCALE GENOMIC DNA]</scope>
    <source>
        <strain evidence="2">CG11_big_fil_rev_8_21_14_0_20_42_13</strain>
    </source>
</reference>
<accession>A0A2H0LZF8</accession>
<proteinExistence type="predicted"/>
<feature type="domain" description="RCK C-terminal" evidence="1">
    <location>
        <begin position="27"/>
        <end position="105"/>
    </location>
</feature>
<name>A0A2H0LZF8_9BACT</name>
<evidence type="ECO:0000313" key="2">
    <source>
        <dbReference type="EMBL" id="PIQ89766.1"/>
    </source>
</evidence>
<dbReference type="AlphaFoldDB" id="A0A2H0LZF8"/>
<dbReference type="GO" id="GO:0008324">
    <property type="term" value="F:monoatomic cation transmembrane transporter activity"/>
    <property type="evidence" value="ECO:0007669"/>
    <property type="project" value="InterPro"/>
</dbReference>